<dbReference type="OrthoDB" id="6753158at2759"/>
<proteinExistence type="predicted"/>
<comment type="caution">
    <text evidence="1">The sequence shown here is derived from an EMBL/GenBank/DDBJ whole genome shotgun (WGS) entry which is preliminary data.</text>
</comment>
<dbReference type="EMBL" id="BGPR01109584">
    <property type="protein sequence ID" value="GBM86394.1"/>
    <property type="molecule type" value="Genomic_DNA"/>
</dbReference>
<protein>
    <submittedName>
        <fullName evidence="1">Uncharacterized protein</fullName>
    </submittedName>
</protein>
<keyword evidence="2" id="KW-1185">Reference proteome</keyword>
<dbReference type="Proteomes" id="UP000499080">
    <property type="component" value="Unassembled WGS sequence"/>
</dbReference>
<accession>A0A4Y2J8Y7</accession>
<reference evidence="1 2" key="1">
    <citation type="journal article" date="2019" name="Sci. Rep.">
        <title>Orb-weaving spider Araneus ventricosus genome elucidates the spidroin gene catalogue.</title>
        <authorList>
            <person name="Kono N."/>
            <person name="Nakamura H."/>
            <person name="Ohtoshi R."/>
            <person name="Moran D.A.P."/>
            <person name="Shinohara A."/>
            <person name="Yoshida Y."/>
            <person name="Fujiwara M."/>
            <person name="Mori M."/>
            <person name="Tomita M."/>
            <person name="Arakawa K."/>
        </authorList>
    </citation>
    <scope>NUCLEOTIDE SEQUENCE [LARGE SCALE GENOMIC DNA]</scope>
</reference>
<name>A0A4Y2J8Y7_ARAVE</name>
<organism evidence="1 2">
    <name type="scientific">Araneus ventricosus</name>
    <name type="common">Orbweaver spider</name>
    <name type="synonym">Epeira ventricosa</name>
    <dbReference type="NCBI Taxonomy" id="182803"/>
    <lineage>
        <taxon>Eukaryota</taxon>
        <taxon>Metazoa</taxon>
        <taxon>Ecdysozoa</taxon>
        <taxon>Arthropoda</taxon>
        <taxon>Chelicerata</taxon>
        <taxon>Arachnida</taxon>
        <taxon>Araneae</taxon>
        <taxon>Araneomorphae</taxon>
        <taxon>Entelegynae</taxon>
        <taxon>Araneoidea</taxon>
        <taxon>Araneidae</taxon>
        <taxon>Araneus</taxon>
    </lineage>
</organism>
<evidence type="ECO:0000313" key="1">
    <source>
        <dbReference type="EMBL" id="GBM86394.1"/>
    </source>
</evidence>
<gene>
    <name evidence="1" type="ORF">AVEN_192160_1</name>
</gene>
<dbReference type="AlphaFoldDB" id="A0A4Y2J8Y7"/>
<evidence type="ECO:0000313" key="2">
    <source>
        <dbReference type="Proteomes" id="UP000499080"/>
    </source>
</evidence>
<sequence>MAKKWKYFDRFDQQFKLSLMPPEIDTCDNCDSFQVRLNDNCLSQADRDKPIVEYDLHLTESKRRYNLKSEDIKISNTNPTQKVLTGDMQKCLPSPLLINGLMFCKLKLLTLNSTLFDSSDNSVH</sequence>